<accession>A0ABV5JJ34</accession>
<name>A0ABV5JJ34_9RHOB</name>
<dbReference type="InterPro" id="IPR020308">
    <property type="entry name" value="Uncharacterised_Ynq1"/>
</dbReference>
<feature type="transmembrane region" description="Helical" evidence="1">
    <location>
        <begin position="21"/>
        <end position="40"/>
    </location>
</feature>
<keyword evidence="3" id="KW-1185">Reference proteome</keyword>
<keyword evidence="1" id="KW-0472">Membrane</keyword>
<evidence type="ECO:0000313" key="2">
    <source>
        <dbReference type="EMBL" id="MFB9233474.1"/>
    </source>
</evidence>
<gene>
    <name evidence="2" type="ORF">ACFFUT_16900</name>
</gene>
<sequence length="75" mass="8595">MKTLTPEQEKALARQARTVSFVIAATMILWMGVQWIGGKLGLEARYVFLADLSALAAFIWALVVIYQIWRKRRNN</sequence>
<reference evidence="2 3" key="1">
    <citation type="submission" date="2024-09" db="EMBL/GenBank/DDBJ databases">
        <authorList>
            <person name="Sun Q."/>
            <person name="Mori K."/>
        </authorList>
    </citation>
    <scope>NUCLEOTIDE SEQUENCE [LARGE SCALE GENOMIC DNA]</scope>
    <source>
        <strain evidence="2 3">CECT 8726</strain>
    </source>
</reference>
<keyword evidence="1" id="KW-0812">Transmembrane</keyword>
<evidence type="ECO:0000313" key="3">
    <source>
        <dbReference type="Proteomes" id="UP001589683"/>
    </source>
</evidence>
<evidence type="ECO:0000256" key="1">
    <source>
        <dbReference type="SAM" id="Phobius"/>
    </source>
</evidence>
<feature type="transmembrane region" description="Helical" evidence="1">
    <location>
        <begin position="46"/>
        <end position="69"/>
    </location>
</feature>
<dbReference type="EMBL" id="JBHMEA010000049">
    <property type="protein sequence ID" value="MFB9233474.1"/>
    <property type="molecule type" value="Genomic_DNA"/>
</dbReference>
<dbReference type="Pfam" id="PF17272">
    <property type="entry name" value="DUF5337"/>
    <property type="match status" value="1"/>
</dbReference>
<organism evidence="2 3">
    <name type="scientific">Pseudohalocynthiibacter aestuariivivens</name>
    <dbReference type="NCBI Taxonomy" id="1591409"/>
    <lineage>
        <taxon>Bacteria</taxon>
        <taxon>Pseudomonadati</taxon>
        <taxon>Pseudomonadota</taxon>
        <taxon>Alphaproteobacteria</taxon>
        <taxon>Rhodobacterales</taxon>
        <taxon>Paracoccaceae</taxon>
        <taxon>Pseudohalocynthiibacter</taxon>
    </lineage>
</organism>
<keyword evidence="1" id="KW-1133">Transmembrane helix</keyword>
<dbReference type="RefSeq" id="WP_213888383.1">
    <property type="nucleotide sequence ID" value="NZ_JAGFNU010000003.1"/>
</dbReference>
<proteinExistence type="predicted"/>
<dbReference type="Proteomes" id="UP001589683">
    <property type="component" value="Unassembled WGS sequence"/>
</dbReference>
<protein>
    <submittedName>
        <fullName evidence="2">DUF5337 domain-containing protein</fullName>
    </submittedName>
</protein>
<comment type="caution">
    <text evidence="2">The sequence shown here is derived from an EMBL/GenBank/DDBJ whole genome shotgun (WGS) entry which is preliminary data.</text>
</comment>